<feature type="transmembrane region" description="Helical" evidence="19">
    <location>
        <begin position="402"/>
        <end position="420"/>
    </location>
</feature>
<dbReference type="EMBL" id="NQIK02000001">
    <property type="protein sequence ID" value="KAF7577732.1"/>
    <property type="molecule type" value="Genomic_DNA"/>
</dbReference>
<dbReference type="GO" id="GO:0005262">
    <property type="term" value="F:calcium channel activity"/>
    <property type="evidence" value="ECO:0007669"/>
    <property type="project" value="UniProtKB-KW"/>
</dbReference>
<evidence type="ECO:0000256" key="9">
    <source>
        <dbReference type="ARBA" id="ARBA00022989"/>
    </source>
</evidence>
<evidence type="ECO:0000313" key="22">
    <source>
        <dbReference type="Proteomes" id="UP000245464"/>
    </source>
</evidence>
<gene>
    <name evidence="21" type="ORF">PtrM4_019720</name>
</gene>
<dbReference type="Proteomes" id="UP000245464">
    <property type="component" value="Chromosome 1"/>
</dbReference>
<comment type="subcellular location">
    <subcellularLocation>
        <location evidence="1">Mitochondrion inner membrane</location>
        <topology evidence="1">Multi-pass membrane protein</topology>
    </subcellularLocation>
</comment>
<keyword evidence="3" id="KW-0813">Transport</keyword>
<evidence type="ECO:0000256" key="18">
    <source>
        <dbReference type="SAM" id="MobiDB-lite"/>
    </source>
</evidence>
<dbReference type="KEGG" id="ptrr:6338306"/>
<evidence type="ECO:0000256" key="14">
    <source>
        <dbReference type="ARBA" id="ARBA00036634"/>
    </source>
</evidence>
<dbReference type="PANTHER" id="PTHR13462">
    <property type="entry name" value="CALCIUM UNIPORTER PROTEIN, MITOCHONDRIAL"/>
    <property type="match status" value="1"/>
</dbReference>
<keyword evidence="7" id="KW-0999">Mitochondrion inner membrane</keyword>
<dbReference type="PANTHER" id="PTHR13462:SF10">
    <property type="entry name" value="CALCIUM UNIPORTER PROTEIN, MITOCHONDRIAL"/>
    <property type="match status" value="1"/>
</dbReference>
<dbReference type="GO" id="GO:0036444">
    <property type="term" value="P:calcium import into the mitochondrion"/>
    <property type="evidence" value="ECO:0007669"/>
    <property type="project" value="TreeGrafter"/>
</dbReference>
<feature type="compositionally biased region" description="Acidic residues" evidence="18">
    <location>
        <begin position="200"/>
        <end position="211"/>
    </location>
</feature>
<feature type="compositionally biased region" description="Basic and acidic residues" evidence="18">
    <location>
        <begin position="100"/>
        <end position="109"/>
    </location>
</feature>
<keyword evidence="10" id="KW-0406">Ion transport</keyword>
<evidence type="ECO:0000256" key="15">
    <source>
        <dbReference type="ARBA" id="ARBA00044966"/>
    </source>
</evidence>
<keyword evidence="13" id="KW-0407">Ion channel</keyword>
<evidence type="ECO:0000256" key="8">
    <source>
        <dbReference type="ARBA" id="ARBA00022837"/>
    </source>
</evidence>
<protein>
    <recommendedName>
        <fullName evidence="16">Calcium uniporter protein, mitochondrial</fullName>
    </recommendedName>
</protein>
<evidence type="ECO:0000256" key="13">
    <source>
        <dbReference type="ARBA" id="ARBA00023303"/>
    </source>
</evidence>
<evidence type="ECO:0000256" key="17">
    <source>
        <dbReference type="ARBA" id="ARBA00045938"/>
    </source>
</evidence>
<name>A0A2W1EQ97_9PLEO</name>
<evidence type="ECO:0000256" key="1">
    <source>
        <dbReference type="ARBA" id="ARBA00004448"/>
    </source>
</evidence>
<evidence type="ECO:0000256" key="10">
    <source>
        <dbReference type="ARBA" id="ARBA00023065"/>
    </source>
</evidence>
<comment type="similarity">
    <text evidence="2">Belongs to the MCU (TC 1.A.77) family.</text>
</comment>
<feature type="transmembrane region" description="Helical" evidence="19">
    <location>
        <begin position="370"/>
        <end position="390"/>
    </location>
</feature>
<dbReference type="InterPro" id="IPR006769">
    <property type="entry name" value="MCU_C"/>
</dbReference>
<evidence type="ECO:0000256" key="4">
    <source>
        <dbReference type="ARBA" id="ARBA00022568"/>
    </source>
</evidence>
<evidence type="ECO:0000256" key="12">
    <source>
        <dbReference type="ARBA" id="ARBA00023136"/>
    </source>
</evidence>
<feature type="region of interest" description="Disordered" evidence="18">
    <location>
        <begin position="181"/>
        <end position="291"/>
    </location>
</feature>
<organism evidence="21 22">
    <name type="scientific">Pyrenophora tritici-repentis</name>
    <dbReference type="NCBI Taxonomy" id="45151"/>
    <lineage>
        <taxon>Eukaryota</taxon>
        <taxon>Fungi</taxon>
        <taxon>Dikarya</taxon>
        <taxon>Ascomycota</taxon>
        <taxon>Pezizomycotina</taxon>
        <taxon>Dothideomycetes</taxon>
        <taxon>Pleosporomycetidae</taxon>
        <taxon>Pleosporales</taxon>
        <taxon>Pleosporineae</taxon>
        <taxon>Pleosporaceae</taxon>
        <taxon>Pyrenophora</taxon>
    </lineage>
</organism>
<feature type="region of interest" description="Disordered" evidence="18">
    <location>
        <begin position="100"/>
        <end position="127"/>
    </location>
</feature>
<dbReference type="InterPro" id="IPR039055">
    <property type="entry name" value="MCU_fam"/>
</dbReference>
<evidence type="ECO:0000256" key="7">
    <source>
        <dbReference type="ARBA" id="ARBA00022792"/>
    </source>
</evidence>
<evidence type="ECO:0000259" key="20">
    <source>
        <dbReference type="Pfam" id="PF04678"/>
    </source>
</evidence>
<sequence>MRHRLSALASLPRVTTLPSTRCAPYFARNSPSILSRHGASSRLQSLANRSRGLRTRADSVKYGDYSNSNARPASELNEKITQEEKDHFAKKLQEDKGKQIRTPWHREGSDTPPVKRQRSAGAMTKGKLLTTPSRMLKIILPLVTTDHNTDRKDIEPLALLVHPQQPISYLERLIQAELPTIKDKDGRERQPNVYFRAEDSMQEEAEPEEMESTPVSIDKESLSQQDGEEDFEQVDEIRIDGKTQKTGKLSRDRKTPEEAEELRGGPGKGGVESYSGQGHDAPADKQGSRKFVRWSSSTEIGDFIRDAARGQEFAIEIEGAPQEIRVGVPSFADRTYYLRMRLRKTSRKISSMADIKKECDDLAKNAAKNVARAGFAGIVGWWCVVYYLTFQTELGWDVMEPVTYLVGLSTLIGGYVWFLYHNREVSYRSAMNFTVSRRQQKLYQQHNFDLPKWEALIEDGNALRKEIKAIANEYDVEWDELDEEKDEKITSPSQQFPFSHPLRLKPLQRIRLPKNRPINPIPIFFHNLLSMYTMQTILPLLQLTPIGAFFRSPKDPNMDVAVVQRGQPHLAEEVQTVGRDGYAHAG</sequence>
<keyword evidence="11" id="KW-0496">Mitochondrion</keyword>
<evidence type="ECO:0000256" key="3">
    <source>
        <dbReference type="ARBA" id="ARBA00022448"/>
    </source>
</evidence>
<dbReference type="Pfam" id="PF04678">
    <property type="entry name" value="MCU"/>
    <property type="match status" value="1"/>
</dbReference>
<feature type="compositionally biased region" description="Basic and acidic residues" evidence="18">
    <location>
        <begin position="235"/>
        <end position="263"/>
    </location>
</feature>
<dbReference type="GO" id="GO:0015292">
    <property type="term" value="F:uniporter activity"/>
    <property type="evidence" value="ECO:0007669"/>
    <property type="project" value="TreeGrafter"/>
</dbReference>
<dbReference type="RefSeq" id="XP_001931869.2">
    <property type="nucleotide sequence ID" value="XM_001931834.2"/>
</dbReference>
<dbReference type="AlphaFoldDB" id="A0A2W1EQ97"/>
<dbReference type="GO" id="GO:0051560">
    <property type="term" value="P:mitochondrial calcium ion homeostasis"/>
    <property type="evidence" value="ECO:0007669"/>
    <property type="project" value="InterPro"/>
</dbReference>
<evidence type="ECO:0000256" key="19">
    <source>
        <dbReference type="SAM" id="Phobius"/>
    </source>
</evidence>
<comment type="catalytic activity">
    <reaction evidence="14">
        <text>Ca(2+)(in) = Ca(2+)(out)</text>
        <dbReference type="Rhea" id="RHEA:29671"/>
        <dbReference type="ChEBI" id="CHEBI:29108"/>
    </reaction>
</comment>
<dbReference type="GO" id="GO:1990246">
    <property type="term" value="C:uniplex complex"/>
    <property type="evidence" value="ECO:0007669"/>
    <property type="project" value="TreeGrafter"/>
</dbReference>
<evidence type="ECO:0000256" key="16">
    <source>
        <dbReference type="ARBA" id="ARBA00044981"/>
    </source>
</evidence>
<dbReference type="GeneID" id="6338306"/>
<evidence type="ECO:0000313" key="21">
    <source>
        <dbReference type="EMBL" id="KAF7577732.1"/>
    </source>
</evidence>
<keyword evidence="5" id="KW-0107">Calcium channel</keyword>
<comment type="caution">
    <text evidence="21">The sequence shown here is derived from an EMBL/GenBank/DDBJ whole genome shotgun (WGS) entry which is preliminary data.</text>
</comment>
<comment type="subunit">
    <text evidence="15">Homotetramer, assembles in a dimer or dimers configuration with two interfaces.</text>
</comment>
<keyword evidence="4" id="KW-0109">Calcium transport</keyword>
<evidence type="ECO:0000256" key="6">
    <source>
        <dbReference type="ARBA" id="ARBA00022692"/>
    </source>
</evidence>
<proteinExistence type="inferred from homology"/>
<evidence type="ECO:0000256" key="2">
    <source>
        <dbReference type="ARBA" id="ARBA00005653"/>
    </source>
</evidence>
<accession>A0A2W1EQ97</accession>
<keyword evidence="9 19" id="KW-1133">Transmembrane helix</keyword>
<keyword evidence="6 19" id="KW-0812">Transmembrane</keyword>
<feature type="domain" description="Calcium uniporter protein C-terminal" evidence="20">
    <location>
        <begin position="338"/>
        <end position="456"/>
    </location>
</feature>
<keyword evidence="8" id="KW-0106">Calcium</keyword>
<evidence type="ECO:0000256" key="5">
    <source>
        <dbReference type="ARBA" id="ARBA00022673"/>
    </source>
</evidence>
<reference evidence="21" key="1">
    <citation type="journal article" date="2018" name="BMC Genomics">
        <title>Comparative genomics of the wheat fungal pathogen Pyrenophora tritici-repentis reveals chromosomal variations and genome plasticity.</title>
        <authorList>
            <person name="Moolhuijzen P."/>
            <person name="See P.T."/>
            <person name="Hane J.K."/>
            <person name="Shi G."/>
            <person name="Liu Z."/>
            <person name="Oliver R.P."/>
            <person name="Moffat C.S."/>
        </authorList>
    </citation>
    <scope>NUCLEOTIDE SEQUENCE [LARGE SCALE GENOMIC DNA]</scope>
    <source>
        <strain evidence="21">M4</strain>
    </source>
</reference>
<feature type="compositionally biased region" description="Basic and acidic residues" evidence="18">
    <location>
        <begin position="181"/>
        <end position="190"/>
    </location>
</feature>
<keyword evidence="12 19" id="KW-0472">Membrane</keyword>
<evidence type="ECO:0000256" key="11">
    <source>
        <dbReference type="ARBA" id="ARBA00023128"/>
    </source>
</evidence>
<comment type="function">
    <text evidence="17">Highly selective calcium channel localized to the inner mitochondrial membrane, which mediates calcium uptake into the mitochondrial matrix. Mitochondrial calcium homeostasis plays key roles in cellular physiology and regulates ATP production, cytoplasmic calcium signals and activation of cell death pathways. Sufficient to operate as a pore-forming channel without the need of calcium-sensor or auxiliary subunit.</text>
</comment>